<name>A0ABQ0WNQ8_9LACO</name>
<accession>A0ABQ0WNQ8</accession>
<proteinExistence type="predicted"/>
<reference evidence="1 2" key="1">
    <citation type="submission" date="2019-07" db="EMBL/GenBank/DDBJ databases">
        <title>Whole genome shotgun sequence of Lactobacillus spicheri NBRC 107155.</title>
        <authorList>
            <person name="Hosoyama A."/>
            <person name="Uohara A."/>
            <person name="Ohji S."/>
            <person name="Ichikawa N."/>
        </authorList>
    </citation>
    <scope>NUCLEOTIDE SEQUENCE [LARGE SCALE GENOMIC DNA]</scope>
    <source>
        <strain evidence="1 2">NBRC 107155</strain>
    </source>
</reference>
<dbReference type="EMBL" id="BJZI01000007">
    <property type="protein sequence ID" value="GEO66195.1"/>
    <property type="molecule type" value="Genomic_DNA"/>
</dbReference>
<gene>
    <name evidence="1" type="ORF">LSP04_06140</name>
</gene>
<sequence length="54" mass="6340">MRWRGVRQVSGGNVPEKLFEKNLRAFLKDWEAFAGTYREREERSWIGLVIGGKD</sequence>
<dbReference type="Proteomes" id="UP000321691">
    <property type="component" value="Unassembled WGS sequence"/>
</dbReference>
<evidence type="ECO:0000313" key="2">
    <source>
        <dbReference type="Proteomes" id="UP000321691"/>
    </source>
</evidence>
<protein>
    <submittedName>
        <fullName evidence="1">Uncharacterized protein</fullName>
    </submittedName>
</protein>
<evidence type="ECO:0000313" key="1">
    <source>
        <dbReference type="EMBL" id="GEO66195.1"/>
    </source>
</evidence>
<comment type="caution">
    <text evidence="1">The sequence shown here is derived from an EMBL/GenBank/DDBJ whole genome shotgun (WGS) entry which is preliminary data.</text>
</comment>
<keyword evidence="2" id="KW-1185">Reference proteome</keyword>
<organism evidence="1 2">
    <name type="scientific">Levilactobacillus spicheri</name>
    <dbReference type="NCBI Taxonomy" id="216463"/>
    <lineage>
        <taxon>Bacteria</taxon>
        <taxon>Bacillati</taxon>
        <taxon>Bacillota</taxon>
        <taxon>Bacilli</taxon>
        <taxon>Lactobacillales</taxon>
        <taxon>Lactobacillaceae</taxon>
        <taxon>Levilactobacillus</taxon>
    </lineage>
</organism>